<gene>
    <name evidence="20" type="primary">11441834</name>
    <name evidence="18" type="ordered locus">MTR_2g015280</name>
    <name evidence="19" type="ORF">MtrunA17_Chr2g0283241</name>
</gene>
<dbReference type="PaxDb" id="3880-AES63956"/>
<dbReference type="InterPro" id="IPR028082">
    <property type="entry name" value="Peripla_BP_I"/>
</dbReference>
<dbReference type="OMA" id="WIINEGV"/>
<dbReference type="Gene3D" id="3.40.50.2300">
    <property type="match status" value="2"/>
</dbReference>
<feature type="transmembrane region" description="Helical" evidence="16">
    <location>
        <begin position="581"/>
        <end position="599"/>
    </location>
</feature>
<keyword evidence="6 16" id="KW-1133">Transmembrane helix</keyword>
<keyword evidence="12 13" id="KW-0407">Ion channel</keyword>
<dbReference type="Pfam" id="PF10613">
    <property type="entry name" value="Lig_chan-Glu_bd"/>
    <property type="match status" value="1"/>
</dbReference>
<dbReference type="SMART" id="SM00079">
    <property type="entry name" value="PBPe"/>
    <property type="match status" value="1"/>
</dbReference>
<dbReference type="SUPFAM" id="SSF53850">
    <property type="entry name" value="Periplasmic binding protein-like II"/>
    <property type="match status" value="1"/>
</dbReference>
<dbReference type="OrthoDB" id="5984008at2759"/>
<dbReference type="FunFam" id="1.10.287.70:FF:000037">
    <property type="entry name" value="Glutamate receptor"/>
    <property type="match status" value="1"/>
</dbReference>
<keyword evidence="9 13" id="KW-0675">Receptor</keyword>
<dbReference type="EMBL" id="PSQE01000002">
    <property type="protein sequence ID" value="RHN72030.1"/>
    <property type="molecule type" value="Genomic_DNA"/>
</dbReference>
<dbReference type="InterPro" id="IPR001320">
    <property type="entry name" value="Iontro_rcpt_C"/>
</dbReference>
<dbReference type="GO" id="GO:0038023">
    <property type="term" value="F:signaling receptor activity"/>
    <property type="evidence" value="ECO:0000318"/>
    <property type="project" value="GO_Central"/>
</dbReference>
<keyword evidence="4 16" id="KW-0812">Transmembrane</keyword>
<dbReference type="Proteomes" id="UP000002051">
    <property type="component" value="Chromosome 2"/>
</dbReference>
<dbReference type="FunFam" id="3.40.50.2300:FF:000188">
    <property type="entry name" value="Glutamate receptor"/>
    <property type="match status" value="1"/>
</dbReference>
<dbReference type="GO" id="GO:0015276">
    <property type="term" value="F:ligand-gated monoatomic ion channel activity"/>
    <property type="evidence" value="ECO:0000318"/>
    <property type="project" value="GO_Central"/>
</dbReference>
<evidence type="ECO:0000256" key="7">
    <source>
        <dbReference type="ARBA" id="ARBA00023065"/>
    </source>
</evidence>
<evidence type="ECO:0000256" key="10">
    <source>
        <dbReference type="ARBA" id="ARBA00023180"/>
    </source>
</evidence>
<organism evidence="18 21">
    <name type="scientific">Medicago truncatula</name>
    <name type="common">Barrel medic</name>
    <name type="synonym">Medicago tribuloides</name>
    <dbReference type="NCBI Taxonomy" id="3880"/>
    <lineage>
        <taxon>Eukaryota</taxon>
        <taxon>Viridiplantae</taxon>
        <taxon>Streptophyta</taxon>
        <taxon>Embryophyta</taxon>
        <taxon>Tracheophyta</taxon>
        <taxon>Spermatophyta</taxon>
        <taxon>Magnoliopsida</taxon>
        <taxon>eudicotyledons</taxon>
        <taxon>Gunneridae</taxon>
        <taxon>Pentapetalae</taxon>
        <taxon>rosids</taxon>
        <taxon>fabids</taxon>
        <taxon>Fabales</taxon>
        <taxon>Fabaceae</taxon>
        <taxon>Papilionoideae</taxon>
        <taxon>50 kb inversion clade</taxon>
        <taxon>NPAAA clade</taxon>
        <taxon>Hologalegina</taxon>
        <taxon>IRL clade</taxon>
        <taxon>Trifolieae</taxon>
        <taxon>Medicago</taxon>
    </lineage>
</organism>
<dbReference type="PANTHER" id="PTHR18966">
    <property type="entry name" value="IONOTROPIC GLUTAMATE RECEPTOR"/>
    <property type="match status" value="1"/>
</dbReference>
<feature type="domain" description="Ionotropic glutamate receptor C-terminal" evidence="17">
    <location>
        <begin position="434"/>
        <end position="768"/>
    </location>
</feature>
<dbReference type="Gene3D" id="3.40.190.10">
    <property type="entry name" value="Periplasmic binding protein-like II"/>
    <property type="match status" value="2"/>
</dbReference>
<dbReference type="SMR" id="G7IK74"/>
<evidence type="ECO:0000256" key="16">
    <source>
        <dbReference type="SAM" id="Phobius"/>
    </source>
</evidence>
<evidence type="ECO:0000256" key="9">
    <source>
        <dbReference type="ARBA" id="ARBA00023170"/>
    </source>
</evidence>
<evidence type="ECO:0000313" key="18">
    <source>
        <dbReference type="EMBL" id="AES63956.1"/>
    </source>
</evidence>
<dbReference type="SUPFAM" id="SSF53822">
    <property type="entry name" value="Periplasmic binding protein-like I"/>
    <property type="match status" value="1"/>
</dbReference>
<sequence>MNFYAQTSSSVPNLLLWVTVIVSLLLLQCLANRSQTTSVGVVIDVNSETGKQQRTAMQIAAQSFNNYSHNHNIILLFRDSGRNPLHAASTAEELITKEKVKVIIGTETWQEASIMADVGAMFQVPTISFSSSLVPSSLMQLRWPFLIQMAQNQTAQMKFISDIIHAFNSQKVIAIYEDNPYNSDSGRLSLLSEALQKVNSQIEYQLVLPSFTSLSDPKGFVLDELLKLLPLKSRVFIVLQASLAMVNHLFREAKKIGLLEKESTWIINEEITSMLEYVDKSVLSSMEGVRGIELNYSISSSAYAQLQESFQAENTKTVESKPGLNALLAYDSITIVTKALEKMNSNSSSSKMLLEEMLSSNFNGLIGDIKFKEGKLSYTPILRVIKVINNDKKHIELNSWTPKLKVSRSLREKASDDTTETKTWKVPTDINPLKVAIPTNPSYDNFLKVSKNQPPTGFCIDLFKEIREILSDQYSGLPYKFYPLNESYDTILFKVMDKTYDAIGADVTILAERSRNVSFTQPYTESGLSLIFPAETEDSAWLIMKPFSWEIWIATIGILIYTMIIIWFLEHHLNPEFGGPLKTQISTTMWFAFSSLFFAHKEKINSNTARVVVGVWLFLVFVLTSSYTASLSSLLTVQKLRSDRDVEWLKQNNLSVGCNNRSTFAKDYLVQVYNFPRHQVVDIQDEHDVVDKFKNKKISAYIVESPYAKIFLNKYCKGYTATTAAYKFGGLGFVFQKGDPMAKDFSVAILTLAENGKLKALEDIWLTPKECSMNSTSSETESLTLDKFWGLYFICATTSTICLLLALLQKYFYNHNNCEEQAHQLSQGNVITEPNVDNNHQLTQGNVITESNVDNNHQLPQGNVISESDDDNNKDLTGAFRNGTGLYIGNLMPLNNAATYGGSVIQGVRRRNSPRLESVSISDEPGNPQSLQSADIEMM</sequence>
<reference evidence="20" key="3">
    <citation type="submission" date="2015-04" db="UniProtKB">
        <authorList>
            <consortium name="EnsemblPlants"/>
        </authorList>
    </citation>
    <scope>IDENTIFICATION</scope>
    <source>
        <strain evidence="20">cv. Jemalong A17</strain>
    </source>
</reference>
<dbReference type="GO" id="GO:0005886">
    <property type="term" value="C:plasma membrane"/>
    <property type="evidence" value="ECO:0000318"/>
    <property type="project" value="GO_Central"/>
</dbReference>
<dbReference type="AlphaFoldDB" id="G7IK74"/>
<keyword evidence="14" id="KW-1015">Disulfide bond</keyword>
<dbReference type="InterPro" id="IPR015683">
    <property type="entry name" value="Ionotropic_Glu_rcpt"/>
</dbReference>
<dbReference type="EnsemblPlants" id="AES63956">
    <property type="protein sequence ID" value="AES63956"/>
    <property type="gene ID" value="MTR_2g015280"/>
</dbReference>
<evidence type="ECO:0000313" key="21">
    <source>
        <dbReference type="Proteomes" id="UP000002051"/>
    </source>
</evidence>
<comment type="function">
    <text evidence="13">Glutamate-gated receptor that probably acts as non-selective cation channel.</text>
</comment>
<evidence type="ECO:0000256" key="3">
    <source>
        <dbReference type="ARBA" id="ARBA00022448"/>
    </source>
</evidence>
<evidence type="ECO:0000259" key="17">
    <source>
        <dbReference type="SMART" id="SM00079"/>
    </source>
</evidence>
<dbReference type="STRING" id="3880.G7IK74"/>
<evidence type="ECO:0000256" key="5">
    <source>
        <dbReference type="ARBA" id="ARBA00022729"/>
    </source>
</evidence>
<evidence type="ECO:0000256" key="6">
    <source>
        <dbReference type="ARBA" id="ARBA00022989"/>
    </source>
</evidence>
<dbReference type="InterPro" id="IPR019594">
    <property type="entry name" value="Glu/Gly-bd"/>
</dbReference>
<dbReference type="Gramene" id="rna7697">
    <property type="protein sequence ID" value="RHN72030.1"/>
    <property type="gene ID" value="gene7697"/>
</dbReference>
<keyword evidence="21" id="KW-1185">Reference proteome</keyword>
<keyword evidence="10" id="KW-0325">Glycoprotein</keyword>
<name>G7IK74_MEDTR</name>
<dbReference type="Pfam" id="PF01094">
    <property type="entry name" value="ANF_receptor"/>
    <property type="match status" value="1"/>
</dbReference>
<evidence type="ECO:0000256" key="2">
    <source>
        <dbReference type="ARBA" id="ARBA00008685"/>
    </source>
</evidence>
<evidence type="ECO:0000256" key="11">
    <source>
        <dbReference type="ARBA" id="ARBA00023286"/>
    </source>
</evidence>
<keyword evidence="5" id="KW-0732">Signal</keyword>
<keyword evidence="7 13" id="KW-0406">Ion transport</keyword>
<feature type="transmembrane region" description="Helical" evidence="16">
    <location>
        <begin position="551"/>
        <end position="569"/>
    </location>
</feature>
<dbReference type="PIRSF" id="PIRSF037090">
    <property type="entry name" value="Iontro_Glu-like_rcpt_pln"/>
    <property type="match status" value="1"/>
</dbReference>
<dbReference type="Proteomes" id="UP000265566">
    <property type="component" value="Chromosome 2"/>
</dbReference>
<dbReference type="InterPro" id="IPR001828">
    <property type="entry name" value="ANF_lig-bd_rcpt"/>
</dbReference>
<feature type="transmembrane region" description="Helical" evidence="16">
    <location>
        <begin position="14"/>
        <end position="31"/>
    </location>
</feature>
<evidence type="ECO:0000256" key="8">
    <source>
        <dbReference type="ARBA" id="ARBA00023136"/>
    </source>
</evidence>
<dbReference type="Pfam" id="PF00060">
    <property type="entry name" value="Lig_chan"/>
    <property type="match status" value="1"/>
</dbReference>
<keyword evidence="8 13" id="KW-0472">Membrane</keyword>
<keyword evidence="11 13" id="KW-1071">Ligand-gated ion channel</keyword>
<evidence type="ECO:0000256" key="1">
    <source>
        <dbReference type="ARBA" id="ARBA00004141"/>
    </source>
</evidence>
<feature type="compositionally biased region" description="Polar residues" evidence="15">
    <location>
        <begin position="852"/>
        <end position="866"/>
    </location>
</feature>
<comment type="similarity">
    <text evidence="2 13">Belongs to the glutamate-gated ion channel (TC 1.A.10.1) family.</text>
</comment>
<evidence type="ECO:0000256" key="13">
    <source>
        <dbReference type="PIRNR" id="PIRNR037090"/>
    </source>
</evidence>
<feature type="region of interest" description="Disordered" evidence="15">
    <location>
        <begin position="916"/>
        <end position="939"/>
    </location>
</feature>
<dbReference type="HOGENOM" id="CLU_007358_0_2_1"/>
<reference evidence="19" key="4">
    <citation type="journal article" date="2018" name="Nat. Plants">
        <title>Whole-genome landscape of Medicago truncatula symbiotic genes.</title>
        <authorList>
            <person name="Pecrix Y."/>
            <person name="Gamas P."/>
            <person name="Carrere S."/>
        </authorList>
    </citation>
    <scope>NUCLEOTIDE SEQUENCE</scope>
    <source>
        <tissue evidence="19">Leaves</tissue>
    </source>
</reference>
<feature type="transmembrane region" description="Helical" evidence="16">
    <location>
        <begin position="789"/>
        <end position="808"/>
    </location>
</feature>
<evidence type="ECO:0000256" key="4">
    <source>
        <dbReference type="ARBA" id="ARBA00022692"/>
    </source>
</evidence>
<proteinExistence type="inferred from homology"/>
<evidence type="ECO:0000313" key="19">
    <source>
        <dbReference type="EMBL" id="RHN72030.1"/>
    </source>
</evidence>
<dbReference type="Gene3D" id="1.10.287.70">
    <property type="match status" value="1"/>
</dbReference>
<protein>
    <recommendedName>
        <fullName evidence="13">Glutamate receptor</fullName>
    </recommendedName>
</protein>
<comment type="subcellular location">
    <subcellularLocation>
        <location evidence="1">Membrane</location>
        <topology evidence="1">Multi-pass membrane protein</topology>
    </subcellularLocation>
</comment>
<reference evidence="18 21" key="2">
    <citation type="journal article" date="2014" name="BMC Genomics">
        <title>An improved genome release (version Mt4.0) for the model legume Medicago truncatula.</title>
        <authorList>
            <person name="Tang H."/>
            <person name="Krishnakumar V."/>
            <person name="Bidwell S."/>
            <person name="Rosen B."/>
            <person name="Chan A."/>
            <person name="Zhou S."/>
            <person name="Gentzbittel L."/>
            <person name="Childs K.L."/>
            <person name="Yandell M."/>
            <person name="Gundlach H."/>
            <person name="Mayer K.F."/>
            <person name="Schwartz D.C."/>
            <person name="Town C.D."/>
        </authorList>
    </citation>
    <scope>GENOME REANNOTATION</scope>
    <source>
        <strain evidence="20 21">cv. Jemalong A17</strain>
    </source>
</reference>
<evidence type="ECO:0000256" key="12">
    <source>
        <dbReference type="ARBA" id="ARBA00023303"/>
    </source>
</evidence>
<feature type="transmembrane region" description="Helical" evidence="16">
    <location>
        <begin position="611"/>
        <end position="635"/>
    </location>
</feature>
<feature type="disulfide bond" evidence="14">
    <location>
        <begin position="716"/>
        <end position="771"/>
    </location>
</feature>
<dbReference type="InterPro" id="IPR017103">
    <property type="entry name" value="Iontropic_Glu_rcpt_pln"/>
</dbReference>
<reference evidence="18 21" key="1">
    <citation type="journal article" date="2011" name="Nature">
        <title>The Medicago genome provides insight into the evolution of rhizobial symbioses.</title>
        <authorList>
            <person name="Young N.D."/>
            <person name="Debelle F."/>
            <person name="Oldroyd G.E."/>
            <person name="Geurts R."/>
            <person name="Cannon S.B."/>
            <person name="Udvardi M.K."/>
            <person name="Benedito V.A."/>
            <person name="Mayer K.F."/>
            <person name="Gouzy J."/>
            <person name="Schoof H."/>
            <person name="Van de Peer Y."/>
            <person name="Proost S."/>
            <person name="Cook D.R."/>
            <person name="Meyers B.C."/>
            <person name="Spannagl M."/>
            <person name="Cheung F."/>
            <person name="De Mita S."/>
            <person name="Krishnakumar V."/>
            <person name="Gundlach H."/>
            <person name="Zhou S."/>
            <person name="Mudge J."/>
            <person name="Bharti A.K."/>
            <person name="Murray J.D."/>
            <person name="Naoumkina M.A."/>
            <person name="Rosen B."/>
            <person name="Silverstein K.A."/>
            <person name="Tang H."/>
            <person name="Rombauts S."/>
            <person name="Zhao P.X."/>
            <person name="Zhou P."/>
            <person name="Barbe V."/>
            <person name="Bardou P."/>
            <person name="Bechner M."/>
            <person name="Bellec A."/>
            <person name="Berger A."/>
            <person name="Berges H."/>
            <person name="Bidwell S."/>
            <person name="Bisseling T."/>
            <person name="Choisne N."/>
            <person name="Couloux A."/>
            <person name="Denny R."/>
            <person name="Deshpande S."/>
            <person name="Dai X."/>
            <person name="Doyle J.J."/>
            <person name="Dudez A.M."/>
            <person name="Farmer A.D."/>
            <person name="Fouteau S."/>
            <person name="Franken C."/>
            <person name="Gibelin C."/>
            <person name="Gish J."/>
            <person name="Goldstein S."/>
            <person name="Gonzalez A.J."/>
            <person name="Green P.J."/>
            <person name="Hallab A."/>
            <person name="Hartog M."/>
            <person name="Hua A."/>
            <person name="Humphray S.J."/>
            <person name="Jeong D.H."/>
            <person name="Jing Y."/>
            <person name="Jocker A."/>
            <person name="Kenton S.M."/>
            <person name="Kim D.J."/>
            <person name="Klee K."/>
            <person name="Lai H."/>
            <person name="Lang C."/>
            <person name="Lin S."/>
            <person name="Macmil S.L."/>
            <person name="Magdelenat G."/>
            <person name="Matthews L."/>
            <person name="McCorrison J."/>
            <person name="Monaghan E.L."/>
            <person name="Mun J.H."/>
            <person name="Najar F.Z."/>
            <person name="Nicholson C."/>
            <person name="Noirot C."/>
            <person name="O'Bleness M."/>
            <person name="Paule C.R."/>
            <person name="Poulain J."/>
            <person name="Prion F."/>
            <person name="Qin B."/>
            <person name="Qu C."/>
            <person name="Retzel E.F."/>
            <person name="Riddle C."/>
            <person name="Sallet E."/>
            <person name="Samain S."/>
            <person name="Samson N."/>
            <person name="Sanders I."/>
            <person name="Saurat O."/>
            <person name="Scarpelli C."/>
            <person name="Schiex T."/>
            <person name="Segurens B."/>
            <person name="Severin A.J."/>
            <person name="Sherrier D.J."/>
            <person name="Shi R."/>
            <person name="Sims S."/>
            <person name="Singer S.R."/>
            <person name="Sinharoy S."/>
            <person name="Sterck L."/>
            <person name="Viollet A."/>
            <person name="Wang B.B."/>
            <person name="Wang K."/>
            <person name="Wang M."/>
            <person name="Wang X."/>
            <person name="Warfsmann J."/>
            <person name="Weissenbach J."/>
            <person name="White D.D."/>
            <person name="White J.D."/>
            <person name="Wiley G.B."/>
            <person name="Wincker P."/>
            <person name="Xing Y."/>
            <person name="Yang L."/>
            <person name="Yao Z."/>
            <person name="Ying F."/>
            <person name="Zhai J."/>
            <person name="Zhou L."/>
            <person name="Zuber A."/>
            <person name="Denarie J."/>
            <person name="Dixon R.A."/>
            <person name="May G.D."/>
            <person name="Schwartz D.C."/>
            <person name="Rogers J."/>
            <person name="Quetier F."/>
            <person name="Town C.D."/>
            <person name="Roe B.A."/>
        </authorList>
    </citation>
    <scope>NUCLEOTIDE SEQUENCE [LARGE SCALE GENOMIC DNA]</scope>
    <source>
        <strain evidence="18">A17</strain>
        <strain evidence="20 21">cv. Jemalong A17</strain>
    </source>
</reference>
<accession>G7IK74</accession>
<dbReference type="KEGG" id="mtr:11441834"/>
<evidence type="ECO:0000313" key="20">
    <source>
        <dbReference type="EnsemblPlants" id="AES63956"/>
    </source>
</evidence>
<evidence type="ECO:0000256" key="14">
    <source>
        <dbReference type="PIRSR" id="PIRSR037090-50"/>
    </source>
</evidence>
<dbReference type="EMBL" id="CM001218">
    <property type="protein sequence ID" value="AES63956.1"/>
    <property type="molecule type" value="Genomic_DNA"/>
</dbReference>
<keyword evidence="3 13" id="KW-0813">Transport</keyword>
<feature type="region of interest" description="Disordered" evidence="15">
    <location>
        <begin position="852"/>
        <end position="876"/>
    </location>
</feature>
<dbReference type="eggNOG" id="KOG1052">
    <property type="taxonomic scope" value="Eukaryota"/>
</dbReference>
<evidence type="ECO:0000256" key="15">
    <source>
        <dbReference type="SAM" id="MobiDB-lite"/>
    </source>
</evidence>